<name>A0A6A4GST6_9AGAR</name>
<dbReference type="Proteomes" id="UP000799118">
    <property type="component" value="Unassembled WGS sequence"/>
</dbReference>
<organism evidence="1 2">
    <name type="scientific">Gymnopus androsaceus JB14</name>
    <dbReference type="NCBI Taxonomy" id="1447944"/>
    <lineage>
        <taxon>Eukaryota</taxon>
        <taxon>Fungi</taxon>
        <taxon>Dikarya</taxon>
        <taxon>Basidiomycota</taxon>
        <taxon>Agaricomycotina</taxon>
        <taxon>Agaricomycetes</taxon>
        <taxon>Agaricomycetidae</taxon>
        <taxon>Agaricales</taxon>
        <taxon>Marasmiineae</taxon>
        <taxon>Omphalotaceae</taxon>
        <taxon>Gymnopus</taxon>
    </lineage>
</organism>
<reference evidence="1" key="1">
    <citation type="journal article" date="2019" name="Environ. Microbiol.">
        <title>Fungal ecological strategies reflected in gene transcription - a case study of two litter decomposers.</title>
        <authorList>
            <person name="Barbi F."/>
            <person name="Kohler A."/>
            <person name="Barry K."/>
            <person name="Baskaran P."/>
            <person name="Daum C."/>
            <person name="Fauchery L."/>
            <person name="Ihrmark K."/>
            <person name="Kuo A."/>
            <person name="LaButti K."/>
            <person name="Lipzen A."/>
            <person name="Morin E."/>
            <person name="Grigoriev I.V."/>
            <person name="Henrissat B."/>
            <person name="Lindahl B."/>
            <person name="Martin F."/>
        </authorList>
    </citation>
    <scope>NUCLEOTIDE SEQUENCE</scope>
    <source>
        <strain evidence="1">JB14</strain>
    </source>
</reference>
<feature type="non-terminal residue" evidence="1">
    <location>
        <position position="1"/>
    </location>
</feature>
<dbReference type="EMBL" id="ML769754">
    <property type="protein sequence ID" value="KAE9388227.1"/>
    <property type="molecule type" value="Genomic_DNA"/>
</dbReference>
<accession>A0A6A4GST6</accession>
<gene>
    <name evidence="1" type="ORF">BT96DRAFT_836573</name>
</gene>
<dbReference type="OrthoDB" id="3267074at2759"/>
<protein>
    <recommendedName>
        <fullName evidence="3">Reverse transcriptase zinc-binding domain-containing protein</fullName>
    </recommendedName>
</protein>
<evidence type="ECO:0000313" key="1">
    <source>
        <dbReference type="EMBL" id="KAE9388227.1"/>
    </source>
</evidence>
<dbReference type="AlphaFoldDB" id="A0A6A4GST6"/>
<evidence type="ECO:0000313" key="2">
    <source>
        <dbReference type="Proteomes" id="UP000799118"/>
    </source>
</evidence>
<proteinExistence type="predicted"/>
<keyword evidence="2" id="KW-1185">Reference proteome</keyword>
<sequence>HIPLQKILHAIYCAEPPTCPCCRSHPETVFHYLTQCPAHTIPQDRMRRRVGAGILHSLHCS</sequence>
<evidence type="ECO:0008006" key="3">
    <source>
        <dbReference type="Google" id="ProtNLM"/>
    </source>
</evidence>